<dbReference type="Pfam" id="PF07728">
    <property type="entry name" value="AAA_5"/>
    <property type="match status" value="1"/>
</dbReference>
<dbReference type="PANTHER" id="PTHR42759">
    <property type="entry name" value="MOXR FAMILY PROTEIN"/>
    <property type="match status" value="1"/>
</dbReference>
<accession>A0A7T4R0X1</accession>
<dbReference type="GO" id="GO:0005524">
    <property type="term" value="F:ATP binding"/>
    <property type="evidence" value="ECO:0007669"/>
    <property type="project" value="InterPro"/>
</dbReference>
<evidence type="ECO:0000313" key="3">
    <source>
        <dbReference type="Proteomes" id="UP000596063"/>
    </source>
</evidence>
<organism evidence="2 3">
    <name type="scientific">Spongiibacter nanhainus</name>
    <dbReference type="NCBI Taxonomy" id="2794344"/>
    <lineage>
        <taxon>Bacteria</taxon>
        <taxon>Pseudomonadati</taxon>
        <taxon>Pseudomonadota</taxon>
        <taxon>Gammaproteobacteria</taxon>
        <taxon>Cellvibrionales</taxon>
        <taxon>Spongiibacteraceae</taxon>
        <taxon>Spongiibacter</taxon>
    </lineage>
</organism>
<dbReference type="InterPro" id="IPR011704">
    <property type="entry name" value="ATPase_dyneun-rel_AAA"/>
</dbReference>
<dbReference type="Proteomes" id="UP000596063">
    <property type="component" value="Chromosome"/>
</dbReference>
<evidence type="ECO:0000259" key="1">
    <source>
        <dbReference type="SMART" id="SM00382"/>
    </source>
</evidence>
<sequence>MSHSNPARNNIDSLIANLAEQGYIASEAIATTLYLAQQLQRPILIEGPPGVGKTELANATAAMLELPLHRLQCYEGLDESKALYDWKYSKQLLYVQVLKEQLAEILGGADTLSSAVDRLHGFDDIFYSERFLEPRPLLKALQSDAGAVLLIDEIDKADYEFESLLLEILADFQVSIPEIGRLGAKVPPLVMLTSNNTRDLSDALKRRCLHLYIPFPETALEQRIVQSRVPDVPEQLRKQLVEFVHNVRSLDLKKQPAISETIDWARGLILLHAEHLDRQLVSDSLNLLLKYEEDIAIVTPEIPDLLKGHRPGA</sequence>
<dbReference type="KEGG" id="snan:I6N98_00535"/>
<reference evidence="2 3" key="1">
    <citation type="submission" date="2020-12" db="EMBL/GenBank/DDBJ databases">
        <authorList>
            <person name="Shan Y."/>
        </authorList>
    </citation>
    <scope>NUCLEOTIDE SEQUENCE [LARGE SCALE GENOMIC DNA]</scope>
    <source>
        <strain evidence="3">csc3.9</strain>
    </source>
</reference>
<gene>
    <name evidence="2" type="ORF">I6N98_00535</name>
</gene>
<dbReference type="AlphaFoldDB" id="A0A7T4R0X1"/>
<evidence type="ECO:0000313" key="2">
    <source>
        <dbReference type="EMBL" id="QQD18399.1"/>
    </source>
</evidence>
<keyword evidence="3" id="KW-1185">Reference proteome</keyword>
<dbReference type="GO" id="GO:0016887">
    <property type="term" value="F:ATP hydrolysis activity"/>
    <property type="evidence" value="ECO:0007669"/>
    <property type="project" value="InterPro"/>
</dbReference>
<dbReference type="SUPFAM" id="SSF52540">
    <property type="entry name" value="P-loop containing nucleoside triphosphate hydrolases"/>
    <property type="match status" value="1"/>
</dbReference>
<dbReference type="EMBL" id="CP066167">
    <property type="protein sequence ID" value="QQD18399.1"/>
    <property type="molecule type" value="Genomic_DNA"/>
</dbReference>
<proteinExistence type="predicted"/>
<dbReference type="InterPro" id="IPR003593">
    <property type="entry name" value="AAA+_ATPase"/>
</dbReference>
<dbReference type="CDD" id="cd00009">
    <property type="entry name" value="AAA"/>
    <property type="match status" value="1"/>
</dbReference>
<feature type="domain" description="AAA+ ATPase" evidence="1">
    <location>
        <begin position="39"/>
        <end position="217"/>
    </location>
</feature>
<dbReference type="PANTHER" id="PTHR42759:SF1">
    <property type="entry name" value="MAGNESIUM-CHELATASE SUBUNIT CHLD"/>
    <property type="match status" value="1"/>
</dbReference>
<dbReference type="Gene3D" id="3.40.50.300">
    <property type="entry name" value="P-loop containing nucleotide triphosphate hydrolases"/>
    <property type="match status" value="1"/>
</dbReference>
<protein>
    <submittedName>
        <fullName evidence="2">MoxR family ATPase</fullName>
    </submittedName>
</protein>
<dbReference type="InterPro" id="IPR027417">
    <property type="entry name" value="P-loop_NTPase"/>
</dbReference>
<dbReference type="RefSeq" id="WP_198569893.1">
    <property type="nucleotide sequence ID" value="NZ_CP066167.1"/>
</dbReference>
<dbReference type="SMART" id="SM00382">
    <property type="entry name" value="AAA"/>
    <property type="match status" value="1"/>
</dbReference>
<dbReference type="InterPro" id="IPR050764">
    <property type="entry name" value="CbbQ/NirQ/NorQ/GpvN"/>
</dbReference>
<name>A0A7T4R0X1_9GAMM</name>